<evidence type="ECO:0008006" key="4">
    <source>
        <dbReference type="Google" id="ProtNLM"/>
    </source>
</evidence>
<reference evidence="2 3" key="1">
    <citation type="submission" date="2020-08" db="EMBL/GenBank/DDBJ databases">
        <title>Genome public.</title>
        <authorList>
            <person name="Liu C."/>
            <person name="Sun Q."/>
        </authorList>
    </citation>
    <scope>NUCLEOTIDE SEQUENCE [LARGE SCALE GENOMIC DNA]</scope>
    <source>
        <strain evidence="2 3">NSJ-36</strain>
    </source>
</reference>
<evidence type="ECO:0000256" key="1">
    <source>
        <dbReference type="SAM" id="Phobius"/>
    </source>
</evidence>
<dbReference type="EMBL" id="JACOOY010000016">
    <property type="protein sequence ID" value="MBC5665887.1"/>
    <property type="molecule type" value="Genomic_DNA"/>
</dbReference>
<keyword evidence="1" id="KW-1133">Transmembrane helix</keyword>
<keyword evidence="1" id="KW-0472">Membrane</keyword>
<gene>
    <name evidence="2" type="ORF">H8S07_11550</name>
</gene>
<keyword evidence="1" id="KW-0812">Transmembrane</keyword>
<comment type="caution">
    <text evidence="2">The sequence shown here is derived from an EMBL/GenBank/DDBJ whole genome shotgun (WGS) entry which is preliminary data.</text>
</comment>
<keyword evidence="3" id="KW-1185">Reference proteome</keyword>
<accession>A0ABR7EX14</accession>
<sequence>MNKDYTSELDLHASSFDNTDIPALDSKTANQLLNNVFNACDMEPSTIPVEVLEDWGNYKKTTFGFGRTLAYLCTLLLILMPLLFIKPTIIAERTKVDSAQSAVYNIRVKTLLPIREVTADLDGHPIALTKKDTHTYTAEVTSNGTLTIHAEGMNAQTSLRSYKVSSLDTEKPKLLDSYSRHGVVYLDVSDTYSGINYDAISGLVPKSINKKTGTISFMIPKQPTTIKIPDNAGNELELLLSPVKK</sequence>
<evidence type="ECO:0000313" key="3">
    <source>
        <dbReference type="Proteomes" id="UP000647235"/>
    </source>
</evidence>
<proteinExistence type="predicted"/>
<organism evidence="2 3">
    <name type="scientific">Dorea hominis</name>
    <dbReference type="NCBI Taxonomy" id="2763040"/>
    <lineage>
        <taxon>Bacteria</taxon>
        <taxon>Bacillati</taxon>
        <taxon>Bacillota</taxon>
        <taxon>Clostridia</taxon>
        <taxon>Lachnospirales</taxon>
        <taxon>Lachnospiraceae</taxon>
        <taxon>Dorea</taxon>
    </lineage>
</organism>
<dbReference type="Proteomes" id="UP000647235">
    <property type="component" value="Unassembled WGS sequence"/>
</dbReference>
<dbReference type="RefSeq" id="WP_118660143.1">
    <property type="nucleotide sequence ID" value="NZ_JACOOY010000016.1"/>
</dbReference>
<feature type="transmembrane region" description="Helical" evidence="1">
    <location>
        <begin position="68"/>
        <end position="85"/>
    </location>
</feature>
<evidence type="ECO:0000313" key="2">
    <source>
        <dbReference type="EMBL" id="MBC5665887.1"/>
    </source>
</evidence>
<name>A0ABR7EX14_9FIRM</name>
<protein>
    <recommendedName>
        <fullName evidence="4">DUF4179 domain-containing protein</fullName>
    </recommendedName>
</protein>